<evidence type="ECO:0000256" key="1">
    <source>
        <dbReference type="SAM" id="MobiDB-lite"/>
    </source>
</evidence>
<dbReference type="Proteomes" id="UP000290288">
    <property type="component" value="Unassembled WGS sequence"/>
</dbReference>
<evidence type="ECO:0000313" key="3">
    <source>
        <dbReference type="EMBL" id="RXW17581.1"/>
    </source>
</evidence>
<dbReference type="Pfam" id="PF25540">
    <property type="entry name" value="DUF7923"/>
    <property type="match status" value="1"/>
</dbReference>
<dbReference type="PANTHER" id="PTHR37543">
    <property type="entry name" value="CCCH ZINC FINGER DNA BINDING PROTEIN (AFU_ORTHOLOGUE AFUA_5G12760)"/>
    <property type="match status" value="1"/>
</dbReference>
<comment type="caution">
    <text evidence="3">The sequence shown here is derived from an EMBL/GenBank/DDBJ whole genome shotgun (WGS) entry which is preliminary data.</text>
</comment>
<feature type="region of interest" description="Disordered" evidence="1">
    <location>
        <begin position="377"/>
        <end position="436"/>
    </location>
</feature>
<name>A0A4Q2DF24_9AGAR</name>
<feature type="compositionally biased region" description="Basic and acidic residues" evidence="1">
    <location>
        <begin position="420"/>
        <end position="436"/>
    </location>
</feature>
<feature type="domain" description="DUF7923" evidence="2">
    <location>
        <begin position="54"/>
        <end position="231"/>
    </location>
</feature>
<sequence>MPLSQGFDAEAKTFADDKDETDEAIPNFQTDTDDNPLDTFNDSPPKPRKSVEPERVIIVVDGNEAIFSREYVLDEKDAEYGGLLAAGDLKNMVKRSVSDKLGSLTQYWIYARIDRPKVAEALANEWNIDKERMRRRLDLFVAGFNASTHRVQMVDTHIRNPEVTYAQFQWFVCDELRMPQTKYIVFTGCHNENYLRFLEYWIGEGFREKLILLQAYDELAQGFKELDLPIINDSLDLFMKTPPRGLKLYSQSMMSWNSHASNDGDHHLRGQRGGVEVSVDYDTFTHFPCPLYYLSDFGCGHEDCPYTHDYPLSSRQLRELARDAKMEPCLTLVQGRPCPDVQACIWGHQCPFNDQCRFLKRKCWFCAADTLALLPGDSDPKVGPTGSEVQDLEVAVGPAESAATDPDNSDEALSDSLGTMHEKSDDSEERPNDHKL</sequence>
<accession>A0A4Q2DF24</accession>
<dbReference type="EMBL" id="SDEE01000330">
    <property type="protein sequence ID" value="RXW17581.1"/>
    <property type="molecule type" value="Genomic_DNA"/>
</dbReference>
<gene>
    <name evidence="3" type="ORF">EST38_g8273</name>
</gene>
<dbReference type="STRING" id="2316362.A0A4Q2DF24"/>
<evidence type="ECO:0000259" key="2">
    <source>
        <dbReference type="Pfam" id="PF25540"/>
    </source>
</evidence>
<evidence type="ECO:0000313" key="4">
    <source>
        <dbReference type="Proteomes" id="UP000290288"/>
    </source>
</evidence>
<proteinExistence type="predicted"/>
<feature type="region of interest" description="Disordered" evidence="1">
    <location>
        <begin position="1"/>
        <end position="51"/>
    </location>
</feature>
<keyword evidence="4" id="KW-1185">Reference proteome</keyword>
<dbReference type="OrthoDB" id="2270193at2759"/>
<protein>
    <recommendedName>
        <fullName evidence="2">DUF7923 domain-containing protein</fullName>
    </recommendedName>
</protein>
<dbReference type="PANTHER" id="PTHR37543:SF1">
    <property type="entry name" value="CCCH ZINC FINGER DNA BINDING PROTEIN (AFU_ORTHOLOGUE AFUA_5G12760)"/>
    <property type="match status" value="1"/>
</dbReference>
<dbReference type="AlphaFoldDB" id="A0A4Q2DF24"/>
<organism evidence="3 4">
    <name type="scientific">Candolleomyces aberdarensis</name>
    <dbReference type="NCBI Taxonomy" id="2316362"/>
    <lineage>
        <taxon>Eukaryota</taxon>
        <taxon>Fungi</taxon>
        <taxon>Dikarya</taxon>
        <taxon>Basidiomycota</taxon>
        <taxon>Agaricomycotina</taxon>
        <taxon>Agaricomycetes</taxon>
        <taxon>Agaricomycetidae</taxon>
        <taxon>Agaricales</taxon>
        <taxon>Agaricineae</taxon>
        <taxon>Psathyrellaceae</taxon>
        <taxon>Candolleomyces</taxon>
    </lineage>
</organism>
<dbReference type="InterPro" id="IPR057683">
    <property type="entry name" value="DUF7923"/>
</dbReference>
<reference evidence="3 4" key="1">
    <citation type="submission" date="2019-01" db="EMBL/GenBank/DDBJ databases">
        <title>Draft genome sequence of Psathyrella aberdarensis IHI B618.</title>
        <authorList>
            <person name="Buettner E."/>
            <person name="Kellner H."/>
        </authorList>
    </citation>
    <scope>NUCLEOTIDE SEQUENCE [LARGE SCALE GENOMIC DNA]</scope>
    <source>
        <strain evidence="3 4">IHI B618</strain>
    </source>
</reference>